<protein>
    <recommendedName>
        <fullName evidence="1">6-hydroxymethylpterin diphosphokinase MptE-like domain-containing protein</fullName>
    </recommendedName>
</protein>
<dbReference type="Pfam" id="PF01973">
    <property type="entry name" value="MptE-like"/>
    <property type="match status" value="1"/>
</dbReference>
<dbReference type="InterPro" id="IPR002826">
    <property type="entry name" value="MptE-like"/>
</dbReference>
<proteinExistence type="predicted"/>
<dbReference type="Proteomes" id="UP001500433">
    <property type="component" value="Unassembled WGS sequence"/>
</dbReference>
<evidence type="ECO:0000313" key="2">
    <source>
        <dbReference type="EMBL" id="GAA4882747.1"/>
    </source>
</evidence>
<dbReference type="InterPro" id="IPR036715">
    <property type="entry name" value="A-2_3-sialylTrfase_sf"/>
</dbReference>
<dbReference type="Gene3D" id="3.90.1480.10">
    <property type="entry name" value="Alpha-2,3-sialyltransferase"/>
    <property type="match status" value="1"/>
</dbReference>
<evidence type="ECO:0000313" key="3">
    <source>
        <dbReference type="Proteomes" id="UP001500433"/>
    </source>
</evidence>
<gene>
    <name evidence="2" type="ORF">GCM10023311_01060</name>
</gene>
<dbReference type="SUPFAM" id="SSF102414">
    <property type="entry name" value="Alpha-2,3/8-sialyltransferase CstII"/>
    <property type="match status" value="1"/>
</dbReference>
<keyword evidence="3" id="KW-1185">Reference proteome</keyword>
<reference evidence="3" key="1">
    <citation type="journal article" date="2019" name="Int. J. Syst. Evol. Microbiol.">
        <title>The Global Catalogue of Microorganisms (GCM) 10K type strain sequencing project: providing services to taxonomists for standard genome sequencing and annotation.</title>
        <authorList>
            <consortium name="The Broad Institute Genomics Platform"/>
            <consortium name="The Broad Institute Genome Sequencing Center for Infectious Disease"/>
            <person name="Wu L."/>
            <person name="Ma J."/>
        </authorList>
    </citation>
    <scope>NUCLEOTIDE SEQUENCE [LARGE SCALE GENOMIC DNA]</scope>
    <source>
        <strain evidence="3">JCM 18274</strain>
    </source>
</reference>
<sequence length="303" mass="36054">MFGRRETATMSVVNFIDNYKRDVQFYIKWLLRKDLRIEMSRNKTLKNVHKGKRCFIVGNGPSLKHHDLSKLTNEPVFTVNNMMMTDYFKILNPNFHLFFDPNFLDFFFNQNPQNEDEKNKMQSIRKSLELNSKLIYFTLYRKKSTFTKLFPSLKSHYLFNNKMFTSSLKKTSTLHRNTPAFQNVIIYAINIALYMGFDEIYLLGVDMTGFLEHYEFNTINDKWGHVYNKSEEDQEKLNKFRIENNIDNEFCLKNFGKTFQQFKEIQNNVLSKKAKLFNASAHGALDMIPRVDYEKIFSNEDDV</sequence>
<accession>A0ABP9EPV6</accession>
<comment type="caution">
    <text evidence="2">The sequence shown here is derived from an EMBL/GenBank/DDBJ whole genome shotgun (WGS) entry which is preliminary data.</text>
</comment>
<dbReference type="EMBL" id="BAABJH010000001">
    <property type="protein sequence ID" value="GAA4882747.1"/>
    <property type="molecule type" value="Genomic_DNA"/>
</dbReference>
<evidence type="ECO:0000259" key="1">
    <source>
        <dbReference type="Pfam" id="PF01973"/>
    </source>
</evidence>
<feature type="domain" description="6-hydroxymethylpterin diphosphokinase MptE-like" evidence="1">
    <location>
        <begin position="43"/>
        <end position="207"/>
    </location>
</feature>
<organism evidence="2 3">
    <name type="scientific">Flaviramulus aquimarinus</name>
    <dbReference type="NCBI Taxonomy" id="1170456"/>
    <lineage>
        <taxon>Bacteria</taxon>
        <taxon>Pseudomonadati</taxon>
        <taxon>Bacteroidota</taxon>
        <taxon>Flavobacteriia</taxon>
        <taxon>Flavobacteriales</taxon>
        <taxon>Flavobacteriaceae</taxon>
        <taxon>Flaviramulus</taxon>
    </lineage>
</organism>
<name>A0ABP9EPV6_9FLAO</name>